<dbReference type="InterPro" id="IPR009003">
    <property type="entry name" value="Peptidase_S1_PA"/>
</dbReference>
<organism evidence="1 2">
    <name type="scientific">Actinocrispum wychmicini</name>
    <dbReference type="NCBI Taxonomy" id="1213861"/>
    <lineage>
        <taxon>Bacteria</taxon>
        <taxon>Bacillati</taxon>
        <taxon>Actinomycetota</taxon>
        <taxon>Actinomycetes</taxon>
        <taxon>Pseudonocardiales</taxon>
        <taxon>Pseudonocardiaceae</taxon>
        <taxon>Actinocrispum</taxon>
    </lineage>
</organism>
<dbReference type="GO" id="GO:0006508">
    <property type="term" value="P:proteolysis"/>
    <property type="evidence" value="ECO:0007669"/>
    <property type="project" value="InterPro"/>
</dbReference>
<dbReference type="InterPro" id="IPR018114">
    <property type="entry name" value="TRYPSIN_HIS"/>
</dbReference>
<sequence>MSVAAPIPVNRVVAVTSRLEDGTYIFGSGYLVGGRLVLTAAHCIYRQNRSGSSTREISIRRLSDGARVSATIAVHDTHPAISQRLDIALLELDKGGISEVSPVPFANVDRRYATILSPCDAIGYPSWQTDPRNHVRNVAHIRGRIRTTDDFGAIPPRLVMLDPQLETVRVDDGIGEVNDSSLWRGISGALVFHRGFAIGVVVEHNLRQGNASLIVRPVDTIAASKEQGAQTITHLLQLADAPDLSAEWEDEFRQLGLHVWTPDDFSIGLSARGDTELASIRLGEVVNVNTLRQGRLQGLQTEFITLGKTFDRWLDAKQQKESPDRLLVFWLVGEPGAHRSKALLACLARARARTVYDAGRNLELVGKVFWQCQSRPSYHKSPLVAVDLRSKESSRPWHDIWNVLTQTRLRPFSDQCEYPRLLVAGTPAQAQDAYEELSTISEIRTFDTHGRDHQRPYSYEGTLAMASKSLSQENVFNRGLPMTTKSLVGRDEQLANLRQAWGSKHTRIVPVVAYGGTGKSALVNTFLEEMRDADYRGATKVLAWSFYSQGTRENLVSADPFVNFALSWLGDESSYIRSPTEKGIRLASLVKRHKTLLILDGLEPLQHPINSPHVGGQLTDDSMRAMLQQLARPDWMGLCVVTTRVPLTDLRRFEYDRGGQKPTVTEVKLENLDDEAGAALLRSLLRKPRASFAQLQPAVRQVDGHALAITLLGNYLREVHDGDITGRFDLRQLTIDAHEGGHARRVMDSYVTWLERGDRRDDLALLHIVGLFDRPATPDAMAAVLATATLNSGTSLLGVGSDEWNRSVAALRGMGLLNGPIPDWPGTLDAHPLVREHFRDQLQKSGNRAWNKGNTALYHYYRNQAPYQPSNSQDMNSLYAAVTHGCAAGLHQDVFDSVLEPRIWRGRRTSFSTRRLGMTGSDLVALSNYFRDRHWNEIQDRRLGARSRVLVLTNAGVRLRQLGRLLDARDCFGAVVREISSTDAGQEELEDAAYAAAQRCELLVIAGKLVAANDEDDSAMTAGRAAIEYSSRGADPYFRMHSRGALAEVHFMLGNVSQTHTLFEEARLIADARPSFLYSQGLYRYGYYLIETGHASELLAEEATDANWGTNGEDSSLLSSAIKLLVVGAGRRSLVEGSVATPALIADANAILDDSIIQLQAAGYSDYLVRGLLERAHFYRVRRRSDDYGRALQDLDNATFEAERGQMDLLYTDILLQRTACHLAFWQTMTGSERESVRPGITRGLAEAVSLVRKIEYGRRRRMVQALQLEVELKEL</sequence>
<dbReference type="EMBL" id="SLWS01000020">
    <property type="protein sequence ID" value="TCO45854.1"/>
    <property type="molecule type" value="Genomic_DNA"/>
</dbReference>
<dbReference type="AlphaFoldDB" id="A0A4R2ILK6"/>
<name>A0A4R2ILK6_9PSEU</name>
<accession>A0A4R2ILK6</accession>
<dbReference type="Proteomes" id="UP000295680">
    <property type="component" value="Unassembled WGS sequence"/>
</dbReference>
<dbReference type="Gene3D" id="2.40.10.10">
    <property type="entry name" value="Trypsin-like serine proteases"/>
    <property type="match status" value="2"/>
</dbReference>
<dbReference type="Gene3D" id="3.40.50.300">
    <property type="entry name" value="P-loop containing nucleotide triphosphate hydrolases"/>
    <property type="match status" value="1"/>
</dbReference>
<dbReference type="GO" id="GO:0004252">
    <property type="term" value="F:serine-type endopeptidase activity"/>
    <property type="evidence" value="ECO:0007669"/>
    <property type="project" value="InterPro"/>
</dbReference>
<proteinExistence type="predicted"/>
<comment type="caution">
    <text evidence="1">The sequence shown here is derived from an EMBL/GenBank/DDBJ whole genome shotgun (WGS) entry which is preliminary data.</text>
</comment>
<dbReference type="InterPro" id="IPR027417">
    <property type="entry name" value="P-loop_NTPase"/>
</dbReference>
<reference evidence="1 2" key="1">
    <citation type="submission" date="2019-03" db="EMBL/GenBank/DDBJ databases">
        <title>Genomic Encyclopedia of Type Strains, Phase IV (KMG-IV): sequencing the most valuable type-strain genomes for metagenomic binning, comparative biology and taxonomic classification.</title>
        <authorList>
            <person name="Goeker M."/>
        </authorList>
    </citation>
    <scope>NUCLEOTIDE SEQUENCE [LARGE SCALE GENOMIC DNA]</scope>
    <source>
        <strain evidence="1 2">DSM 45934</strain>
    </source>
</reference>
<evidence type="ECO:0000313" key="1">
    <source>
        <dbReference type="EMBL" id="TCO45854.1"/>
    </source>
</evidence>
<dbReference type="SUPFAM" id="SSF52540">
    <property type="entry name" value="P-loop containing nucleoside triphosphate hydrolases"/>
    <property type="match status" value="1"/>
</dbReference>
<evidence type="ECO:0000313" key="2">
    <source>
        <dbReference type="Proteomes" id="UP000295680"/>
    </source>
</evidence>
<dbReference type="InterPro" id="IPR043504">
    <property type="entry name" value="Peptidase_S1_PA_chymotrypsin"/>
</dbReference>
<dbReference type="Pfam" id="PF13365">
    <property type="entry name" value="Trypsin_2"/>
    <property type="match status" value="1"/>
</dbReference>
<protein>
    <submittedName>
        <fullName evidence="1">Trypsin-like peptidase</fullName>
    </submittedName>
</protein>
<gene>
    <name evidence="1" type="ORF">EV192_12040</name>
</gene>
<dbReference type="SUPFAM" id="SSF50494">
    <property type="entry name" value="Trypsin-like serine proteases"/>
    <property type="match status" value="1"/>
</dbReference>
<dbReference type="PROSITE" id="PS00134">
    <property type="entry name" value="TRYPSIN_HIS"/>
    <property type="match status" value="1"/>
</dbReference>
<keyword evidence="2" id="KW-1185">Reference proteome</keyword>